<dbReference type="Pfam" id="PF00646">
    <property type="entry name" value="F-box"/>
    <property type="match status" value="1"/>
</dbReference>
<name>A0A024UFA2_9STRA</name>
<feature type="coiled-coil region" evidence="1">
    <location>
        <begin position="103"/>
        <end position="147"/>
    </location>
</feature>
<organism evidence="4">
    <name type="scientific">Aphanomyces invadans</name>
    <dbReference type="NCBI Taxonomy" id="157072"/>
    <lineage>
        <taxon>Eukaryota</taxon>
        <taxon>Sar</taxon>
        <taxon>Stramenopiles</taxon>
        <taxon>Oomycota</taxon>
        <taxon>Saprolegniomycetes</taxon>
        <taxon>Saprolegniales</taxon>
        <taxon>Verrucalvaceae</taxon>
        <taxon>Aphanomyces</taxon>
    </lineage>
</organism>
<evidence type="ECO:0000259" key="3">
    <source>
        <dbReference type="Pfam" id="PF00646"/>
    </source>
</evidence>
<dbReference type="VEuPathDB" id="FungiDB:H310_03789"/>
<sequence>MTSTMLEAFFHGYTQRATEDVLTVVAVKSVLDDMIADIETWIHETERNALTTELEKANAALAQYAIAERIHWDEKQNVLQTVHLLQLQGRTLVRKLKTEAELVAQDVLNKARLEKELAESKEKIASYATLSRELSRSQREVRELHRRLGIQNVLNPSAIQEKAGPPPNHDPTSTPTGLASLSDATLLNIFSNVDAMDVLAMSLTSKAWKSRIHVMFGLKKEKLQRRTALPPTIPKPLNVKPSLRPVPALDKSQLARADDMIKSFNAKEMKFFHDLMIRMKTLEKHLTALQAEKEDLAARLQGAENVRDFLMEKLTDVEDALALAIEDKALADAQSNLDREVMAYLDAKSQDADEVLQLYVTQNQEAKYELEHLRQQHDAKSQVLEDMMRCLTAEKEAVERQAKGQKKVLVKEIRTLRAENSKLHLECSGYRAQLKQLKESLAHLDALDMDS</sequence>
<dbReference type="CDD" id="cd09917">
    <property type="entry name" value="F-box_SF"/>
    <property type="match status" value="1"/>
</dbReference>
<evidence type="ECO:0000256" key="1">
    <source>
        <dbReference type="SAM" id="Coils"/>
    </source>
</evidence>
<feature type="domain" description="F-box" evidence="3">
    <location>
        <begin position="180"/>
        <end position="212"/>
    </location>
</feature>
<dbReference type="InterPro" id="IPR001810">
    <property type="entry name" value="F-box_dom"/>
</dbReference>
<dbReference type="SUPFAM" id="SSF81383">
    <property type="entry name" value="F-box domain"/>
    <property type="match status" value="1"/>
</dbReference>
<proteinExistence type="predicted"/>
<dbReference type="AlphaFoldDB" id="A0A024UFA2"/>
<gene>
    <name evidence="4" type="ORF">H310_03789</name>
</gene>
<reference evidence="4" key="1">
    <citation type="submission" date="2013-12" db="EMBL/GenBank/DDBJ databases">
        <title>The Genome Sequence of Aphanomyces invadans NJM9701.</title>
        <authorList>
            <consortium name="The Broad Institute Genomics Platform"/>
            <person name="Russ C."/>
            <person name="Tyler B."/>
            <person name="van West P."/>
            <person name="Dieguez-Uribeondo J."/>
            <person name="Young S.K."/>
            <person name="Zeng Q."/>
            <person name="Gargeya S."/>
            <person name="Fitzgerald M."/>
            <person name="Abouelleil A."/>
            <person name="Alvarado L."/>
            <person name="Chapman S.B."/>
            <person name="Gainer-Dewar J."/>
            <person name="Goldberg J."/>
            <person name="Griggs A."/>
            <person name="Gujja S."/>
            <person name="Hansen M."/>
            <person name="Howarth C."/>
            <person name="Imamovic A."/>
            <person name="Ireland A."/>
            <person name="Larimer J."/>
            <person name="McCowan C."/>
            <person name="Murphy C."/>
            <person name="Pearson M."/>
            <person name="Poon T.W."/>
            <person name="Priest M."/>
            <person name="Roberts A."/>
            <person name="Saif S."/>
            <person name="Shea T."/>
            <person name="Sykes S."/>
            <person name="Wortman J."/>
            <person name="Nusbaum C."/>
            <person name="Birren B."/>
        </authorList>
    </citation>
    <scope>NUCLEOTIDE SEQUENCE [LARGE SCALE GENOMIC DNA]</scope>
    <source>
        <strain evidence="4">NJM9701</strain>
    </source>
</reference>
<dbReference type="STRING" id="157072.A0A024UFA2"/>
<dbReference type="GeneID" id="20080839"/>
<feature type="region of interest" description="Disordered" evidence="2">
    <location>
        <begin position="155"/>
        <end position="178"/>
    </location>
</feature>
<feature type="coiled-coil region" evidence="1">
    <location>
        <begin position="272"/>
        <end position="320"/>
    </location>
</feature>
<protein>
    <recommendedName>
        <fullName evidence="3">F-box domain-containing protein</fullName>
    </recommendedName>
</protein>
<dbReference type="EMBL" id="KI913957">
    <property type="protein sequence ID" value="ETW04567.1"/>
    <property type="molecule type" value="Genomic_DNA"/>
</dbReference>
<keyword evidence="1" id="KW-0175">Coiled coil</keyword>
<evidence type="ECO:0000256" key="2">
    <source>
        <dbReference type="SAM" id="MobiDB-lite"/>
    </source>
</evidence>
<dbReference type="RefSeq" id="XP_008866014.1">
    <property type="nucleotide sequence ID" value="XM_008867792.1"/>
</dbReference>
<dbReference type="eggNOG" id="ENOG502RWF4">
    <property type="taxonomic scope" value="Eukaryota"/>
</dbReference>
<dbReference type="OrthoDB" id="76516at2759"/>
<evidence type="ECO:0000313" key="4">
    <source>
        <dbReference type="EMBL" id="ETW04567.1"/>
    </source>
</evidence>
<feature type="coiled-coil region" evidence="1">
    <location>
        <begin position="356"/>
        <end position="401"/>
    </location>
</feature>
<dbReference type="InterPro" id="IPR036047">
    <property type="entry name" value="F-box-like_dom_sf"/>
</dbReference>
<accession>A0A024UFA2</accession>